<protein>
    <submittedName>
        <fullName evidence="3">Methyltransferase domain-containing protein</fullName>
    </submittedName>
</protein>
<organism evidence="3 4">
    <name type="scientific">Scytonema millei VB511283</name>
    <dbReference type="NCBI Taxonomy" id="1245923"/>
    <lineage>
        <taxon>Bacteria</taxon>
        <taxon>Bacillati</taxon>
        <taxon>Cyanobacteriota</taxon>
        <taxon>Cyanophyceae</taxon>
        <taxon>Nostocales</taxon>
        <taxon>Scytonemataceae</taxon>
        <taxon>Scytonema</taxon>
    </lineage>
</organism>
<dbReference type="SUPFAM" id="SSF53335">
    <property type="entry name" value="S-adenosyl-L-methionine-dependent methyltransferases"/>
    <property type="match status" value="1"/>
</dbReference>
<accession>A0A9X5E6S1</accession>
<dbReference type="AlphaFoldDB" id="A0A9X5E6S1"/>
<reference evidence="3 4" key="1">
    <citation type="journal article" date="2015" name="Genome Announc.">
        <title>Draft Genome Sequence of the Terrestrial Cyanobacterium Scytonema millei VB511283, Isolated from Eastern India.</title>
        <authorList>
            <person name="Sen D."/>
            <person name="Chandrababunaidu M.M."/>
            <person name="Singh D."/>
            <person name="Sanghi N."/>
            <person name="Ghorai A."/>
            <person name="Mishra G.P."/>
            <person name="Madduluri M."/>
            <person name="Adhikary S.P."/>
            <person name="Tripathy S."/>
        </authorList>
    </citation>
    <scope>NUCLEOTIDE SEQUENCE [LARGE SCALE GENOMIC DNA]</scope>
    <source>
        <strain evidence="3 4">VB511283</strain>
    </source>
</reference>
<feature type="region of interest" description="Disordered" evidence="1">
    <location>
        <begin position="1"/>
        <end position="20"/>
    </location>
</feature>
<dbReference type="InterPro" id="IPR029063">
    <property type="entry name" value="SAM-dependent_MTases_sf"/>
</dbReference>
<evidence type="ECO:0000259" key="2">
    <source>
        <dbReference type="Pfam" id="PF08241"/>
    </source>
</evidence>
<dbReference type="OrthoDB" id="421066at2"/>
<dbReference type="InterPro" id="IPR013216">
    <property type="entry name" value="Methyltransf_11"/>
</dbReference>
<comment type="caution">
    <text evidence="3">The sequence shown here is derived from an EMBL/GenBank/DDBJ whole genome shotgun (WGS) entry which is preliminary data.</text>
</comment>
<dbReference type="SUPFAM" id="SSF158997">
    <property type="entry name" value="Trm112p-like"/>
    <property type="match status" value="1"/>
</dbReference>
<name>A0A9X5E6S1_9CYAN</name>
<dbReference type="CDD" id="cd02440">
    <property type="entry name" value="AdoMet_MTases"/>
    <property type="match status" value="1"/>
</dbReference>
<evidence type="ECO:0000313" key="4">
    <source>
        <dbReference type="Proteomes" id="UP000031532"/>
    </source>
</evidence>
<feature type="domain" description="Methyltransferase type 11" evidence="2">
    <location>
        <begin position="165"/>
        <end position="212"/>
    </location>
</feature>
<gene>
    <name evidence="3" type="ORF">QH73_0016310</name>
</gene>
<keyword evidence="3" id="KW-0808">Transferase</keyword>
<sequence>MKTQSPISLSTADSTPSSLRLSEETQQLLCCPVCSSQLELDESQVKCTNSLCQACFPIVNGIPILIDNEASVFAIDDYLDIDTTTLKPKSLWERQLINLIPSIHLNLKGKQNYQKFVALLRQRHSRPKVLVVGSSIRGQGMEPLYSAPELELVETDVAFGADVSIICDGHSLPFADNSFDGVVIQAVLEHVVDPYRCVAEVHRVLKPEGVVYSETPFMQQVHLGRYDFTRFTHLGHQRLFRSFAEIASGPVCGTGMALAWSYQYFLLSFVKSSLARALVKTVARFTSFWLKYFDYLLIDRAGTYDAASGFYFLGTKSDRTLSDRELLTQYKGAQASSF</sequence>
<dbReference type="EMBL" id="JTJC03000004">
    <property type="protein sequence ID" value="NHC36189.1"/>
    <property type="molecule type" value="Genomic_DNA"/>
</dbReference>
<dbReference type="GO" id="GO:0032259">
    <property type="term" value="P:methylation"/>
    <property type="evidence" value="ECO:0007669"/>
    <property type="project" value="UniProtKB-KW"/>
</dbReference>
<dbReference type="Pfam" id="PF08241">
    <property type="entry name" value="Methyltransf_11"/>
    <property type="match status" value="1"/>
</dbReference>
<evidence type="ECO:0000313" key="3">
    <source>
        <dbReference type="EMBL" id="NHC36189.1"/>
    </source>
</evidence>
<dbReference type="GO" id="GO:0008757">
    <property type="term" value="F:S-adenosylmethionine-dependent methyltransferase activity"/>
    <property type="evidence" value="ECO:0007669"/>
    <property type="project" value="InterPro"/>
</dbReference>
<dbReference type="RefSeq" id="WP_052290224.1">
    <property type="nucleotide sequence ID" value="NZ_JTJC03000004.1"/>
</dbReference>
<dbReference type="Gene3D" id="3.40.50.150">
    <property type="entry name" value="Vaccinia Virus protein VP39"/>
    <property type="match status" value="1"/>
</dbReference>
<proteinExistence type="predicted"/>
<evidence type="ECO:0000256" key="1">
    <source>
        <dbReference type="SAM" id="MobiDB-lite"/>
    </source>
</evidence>
<keyword evidence="4" id="KW-1185">Reference proteome</keyword>
<dbReference type="Gene3D" id="2.20.25.10">
    <property type="match status" value="1"/>
</dbReference>
<dbReference type="Proteomes" id="UP000031532">
    <property type="component" value="Unassembled WGS sequence"/>
</dbReference>
<keyword evidence="3" id="KW-0489">Methyltransferase</keyword>